<protein>
    <recommendedName>
        <fullName evidence="3">ABM domain-containing protein</fullName>
    </recommendedName>
</protein>
<dbReference type="RefSeq" id="XP_018126835.1">
    <property type="nucleotide sequence ID" value="XM_018278399.2"/>
</dbReference>
<dbReference type="AlphaFoldDB" id="A0A1B8GB97"/>
<evidence type="ECO:0000313" key="1">
    <source>
        <dbReference type="EMBL" id="OBT93102.1"/>
    </source>
</evidence>
<dbReference type="STRING" id="342668.A0A1B8GB97"/>
<keyword evidence="2" id="KW-1185">Reference proteome</keyword>
<gene>
    <name evidence="1" type="ORF">VE01_08982</name>
</gene>
<dbReference type="GeneID" id="28842368"/>
<sequence length="228" mass="24698">MAVTEIGCMGVKPGLNVMDESTQEGQVLMGAWKAVTSAPGGPHQVYWGLEVEDPSKLWAFFDWDSVEDHENFAKSSGRDAVKDLPTILSHGEFTKHVAVTPSPPLALQAPVTEIMLAYFSSDISQAQKDAASANVREFSDKGLNKCSDIRGVSFGWGVENDFPVKGGEEGQTGSILAAFIGWTSIDAHMKFRETDAFKDNVGLLRSLEGVVKLAMFHVSCQSLKKTAE</sequence>
<dbReference type="OrthoDB" id="3830579at2759"/>
<evidence type="ECO:0008006" key="3">
    <source>
        <dbReference type="Google" id="ProtNLM"/>
    </source>
</evidence>
<organism evidence="1 2">
    <name type="scientific">Pseudogymnoascus verrucosus</name>
    <dbReference type="NCBI Taxonomy" id="342668"/>
    <lineage>
        <taxon>Eukaryota</taxon>
        <taxon>Fungi</taxon>
        <taxon>Dikarya</taxon>
        <taxon>Ascomycota</taxon>
        <taxon>Pezizomycotina</taxon>
        <taxon>Leotiomycetes</taxon>
        <taxon>Thelebolales</taxon>
        <taxon>Thelebolaceae</taxon>
        <taxon>Pseudogymnoascus</taxon>
    </lineage>
</organism>
<dbReference type="Gene3D" id="3.30.70.100">
    <property type="match status" value="2"/>
</dbReference>
<dbReference type="EMBL" id="KV460258">
    <property type="protein sequence ID" value="OBT93102.1"/>
    <property type="molecule type" value="Genomic_DNA"/>
</dbReference>
<name>A0A1B8GB97_9PEZI</name>
<reference evidence="2" key="2">
    <citation type="journal article" date="2018" name="Nat. Commun.">
        <title>Extreme sensitivity to ultraviolet light in the fungal pathogen causing white-nose syndrome of bats.</title>
        <authorList>
            <person name="Palmer J.M."/>
            <person name="Drees K.P."/>
            <person name="Foster J.T."/>
            <person name="Lindner D.L."/>
        </authorList>
    </citation>
    <scope>NUCLEOTIDE SEQUENCE [LARGE SCALE GENOMIC DNA]</scope>
    <source>
        <strain evidence="2">UAMH 10579</strain>
    </source>
</reference>
<evidence type="ECO:0000313" key="2">
    <source>
        <dbReference type="Proteomes" id="UP000091956"/>
    </source>
</evidence>
<reference evidence="1 2" key="1">
    <citation type="submission" date="2016-03" db="EMBL/GenBank/DDBJ databases">
        <title>Comparative genomics of Pseudogymnoascus destructans, the fungus causing white-nose syndrome of bats.</title>
        <authorList>
            <person name="Palmer J.M."/>
            <person name="Drees K.P."/>
            <person name="Foster J.T."/>
            <person name="Lindner D.L."/>
        </authorList>
    </citation>
    <scope>NUCLEOTIDE SEQUENCE [LARGE SCALE GENOMIC DNA]</scope>
    <source>
        <strain evidence="1 2">UAMH 10579</strain>
    </source>
</reference>
<accession>A0A1B8GB97</accession>
<dbReference type="Proteomes" id="UP000091956">
    <property type="component" value="Unassembled WGS sequence"/>
</dbReference>
<proteinExistence type="predicted"/>